<dbReference type="GO" id="GO:0043200">
    <property type="term" value="P:response to amino acid"/>
    <property type="evidence" value="ECO:0007669"/>
    <property type="project" value="TreeGrafter"/>
</dbReference>
<gene>
    <name evidence="5" type="ORF">IPN91_08845</name>
</gene>
<dbReference type="SUPFAM" id="SSF46785">
    <property type="entry name" value="Winged helix' DNA-binding domain"/>
    <property type="match status" value="1"/>
</dbReference>
<dbReference type="InterPro" id="IPR019887">
    <property type="entry name" value="Tscrpt_reg_AsnC/Lrp_C"/>
</dbReference>
<protein>
    <submittedName>
        <fullName evidence="5">Lrp/AsnC family transcriptional regulator</fullName>
    </submittedName>
</protein>
<dbReference type="Proteomes" id="UP000709959">
    <property type="component" value="Unassembled WGS sequence"/>
</dbReference>
<keyword evidence="1" id="KW-0805">Transcription regulation</keyword>
<dbReference type="InterPro" id="IPR036388">
    <property type="entry name" value="WH-like_DNA-bd_sf"/>
</dbReference>
<dbReference type="GO" id="GO:0005829">
    <property type="term" value="C:cytosol"/>
    <property type="evidence" value="ECO:0007669"/>
    <property type="project" value="TreeGrafter"/>
</dbReference>
<evidence type="ECO:0000313" key="6">
    <source>
        <dbReference type="Proteomes" id="UP000709959"/>
    </source>
</evidence>
<dbReference type="PANTHER" id="PTHR30154">
    <property type="entry name" value="LEUCINE-RESPONSIVE REGULATORY PROTEIN"/>
    <property type="match status" value="1"/>
</dbReference>
<reference evidence="5 6" key="1">
    <citation type="submission" date="2020-10" db="EMBL/GenBank/DDBJ databases">
        <title>Connecting structure to function with the recovery of over 1000 high-quality activated sludge metagenome-assembled genomes encoding full-length rRNA genes using long-read sequencing.</title>
        <authorList>
            <person name="Singleton C.M."/>
            <person name="Petriglieri F."/>
            <person name="Kristensen J.M."/>
            <person name="Kirkegaard R.H."/>
            <person name="Michaelsen T.Y."/>
            <person name="Andersen M.H."/>
            <person name="Karst S.M."/>
            <person name="Dueholm M.S."/>
            <person name="Nielsen P.H."/>
            <person name="Albertsen M."/>
        </authorList>
    </citation>
    <scope>NUCLEOTIDE SEQUENCE [LARGE SCALE GENOMIC DNA]</scope>
    <source>
        <strain evidence="5">OdNE_18-Q3-R46-58_MAXAC.008</strain>
    </source>
</reference>
<dbReference type="InterPro" id="IPR011008">
    <property type="entry name" value="Dimeric_a/b-barrel"/>
</dbReference>
<dbReference type="PANTHER" id="PTHR30154:SF54">
    <property type="entry name" value="POSSIBLE TRANSCRIPTIONAL REGULATORY PROTEIN (PROBABLY LRP_ASNC-FAMILY)"/>
    <property type="match status" value="1"/>
</dbReference>
<dbReference type="EMBL" id="JADKCH010000007">
    <property type="protein sequence ID" value="MBK8572739.1"/>
    <property type="molecule type" value="Genomic_DNA"/>
</dbReference>
<dbReference type="Gene3D" id="3.30.70.920">
    <property type="match status" value="1"/>
</dbReference>
<dbReference type="Pfam" id="PF01037">
    <property type="entry name" value="AsnC_trans_reg"/>
    <property type="match status" value="1"/>
</dbReference>
<evidence type="ECO:0000256" key="2">
    <source>
        <dbReference type="ARBA" id="ARBA00023125"/>
    </source>
</evidence>
<evidence type="ECO:0000259" key="4">
    <source>
        <dbReference type="PROSITE" id="PS50956"/>
    </source>
</evidence>
<keyword evidence="3" id="KW-0804">Transcription</keyword>
<sequence length="157" mass="17367">MELDRIDCELIEHLQNDARLSNKELASAVGLAPSSCLARVQRLRSEGVLKGAHAEVDPDALGVGLQALIAVQLRQHSRAQVKAFWKHVLSLPEVLMVFHVAGTHDFQVHVAVRDAHHLRDLALDAFTTRPEVAHIQTSLIFECAKGKVMPNYRAASR</sequence>
<dbReference type="InterPro" id="IPR036390">
    <property type="entry name" value="WH_DNA-bd_sf"/>
</dbReference>
<feature type="domain" description="HTH asnC-type" evidence="4">
    <location>
        <begin position="3"/>
        <end position="64"/>
    </location>
</feature>
<dbReference type="PRINTS" id="PR00033">
    <property type="entry name" value="HTHASNC"/>
</dbReference>
<proteinExistence type="predicted"/>
<dbReference type="SMART" id="SM00344">
    <property type="entry name" value="HTH_ASNC"/>
    <property type="match status" value="1"/>
</dbReference>
<dbReference type="GO" id="GO:0043565">
    <property type="term" value="F:sequence-specific DNA binding"/>
    <property type="evidence" value="ECO:0007669"/>
    <property type="project" value="InterPro"/>
</dbReference>
<comment type="caution">
    <text evidence="5">The sequence shown here is derived from an EMBL/GenBank/DDBJ whole genome shotgun (WGS) entry which is preliminary data.</text>
</comment>
<dbReference type="Pfam" id="PF13404">
    <property type="entry name" value="HTH_AsnC-type"/>
    <property type="match status" value="1"/>
</dbReference>
<dbReference type="SUPFAM" id="SSF54909">
    <property type="entry name" value="Dimeric alpha+beta barrel"/>
    <property type="match status" value="1"/>
</dbReference>
<dbReference type="Gene3D" id="1.10.10.10">
    <property type="entry name" value="Winged helix-like DNA-binding domain superfamily/Winged helix DNA-binding domain"/>
    <property type="match status" value="1"/>
</dbReference>
<evidence type="ECO:0000256" key="3">
    <source>
        <dbReference type="ARBA" id="ARBA00023163"/>
    </source>
</evidence>
<accession>A0A936F248</accession>
<dbReference type="AlphaFoldDB" id="A0A936F248"/>
<evidence type="ECO:0000313" key="5">
    <source>
        <dbReference type="EMBL" id="MBK8572739.1"/>
    </source>
</evidence>
<keyword evidence="2" id="KW-0238">DNA-binding</keyword>
<name>A0A936F248_9BACT</name>
<dbReference type="PROSITE" id="PS50956">
    <property type="entry name" value="HTH_ASNC_2"/>
    <property type="match status" value="1"/>
</dbReference>
<dbReference type="InterPro" id="IPR019888">
    <property type="entry name" value="Tscrpt_reg_AsnC-like"/>
</dbReference>
<evidence type="ECO:0000256" key="1">
    <source>
        <dbReference type="ARBA" id="ARBA00023015"/>
    </source>
</evidence>
<organism evidence="5 6">
    <name type="scientific">Candidatus Geothrix odensensis</name>
    <dbReference type="NCBI Taxonomy" id="2954440"/>
    <lineage>
        <taxon>Bacteria</taxon>
        <taxon>Pseudomonadati</taxon>
        <taxon>Acidobacteriota</taxon>
        <taxon>Holophagae</taxon>
        <taxon>Holophagales</taxon>
        <taxon>Holophagaceae</taxon>
        <taxon>Geothrix</taxon>
    </lineage>
</organism>
<dbReference type="InterPro" id="IPR000485">
    <property type="entry name" value="AsnC-type_HTH_dom"/>
</dbReference>